<dbReference type="Proteomes" id="UP001289581">
    <property type="component" value="Unassembled WGS sequence"/>
</dbReference>
<dbReference type="EMBL" id="MSKM01000010">
    <property type="protein sequence ID" value="OLO54606.1"/>
    <property type="molecule type" value="Genomic_DNA"/>
</dbReference>
<evidence type="ECO:0000313" key="5">
    <source>
        <dbReference type="Proteomes" id="UP000185963"/>
    </source>
</evidence>
<protein>
    <submittedName>
        <fullName evidence="1 3">Type I-E CRISPR-associated endoribonuclease Cas2</fullName>
    </submittedName>
</protein>
<dbReference type="CDD" id="cd09755">
    <property type="entry name" value="Cas2_I-E"/>
    <property type="match status" value="1"/>
</dbReference>
<dbReference type="InterPro" id="IPR010152">
    <property type="entry name" value="CRISPR-assoc_prot_Cas2_sub"/>
</dbReference>
<dbReference type="Gene3D" id="3.30.70.240">
    <property type="match status" value="1"/>
</dbReference>
<accession>A0A1Q8WSY2</accession>
<evidence type="ECO:0000313" key="2">
    <source>
        <dbReference type="EMBL" id="OLO54606.1"/>
    </source>
</evidence>
<dbReference type="Proteomes" id="UP000185963">
    <property type="component" value="Unassembled WGS sequence"/>
</dbReference>
<evidence type="ECO:0000313" key="6">
    <source>
        <dbReference type="Proteomes" id="UP001289581"/>
    </source>
</evidence>
<dbReference type="RefSeq" id="WP_070659091.1">
    <property type="nucleotide sequence ID" value="NZ_MSKM01000010.1"/>
</dbReference>
<gene>
    <name evidence="1" type="primary">cas2e</name>
    <name evidence="3" type="ORF">BKH20_04705</name>
    <name evidence="2" type="ORF">BKH27_03155</name>
    <name evidence="1" type="ORF">QU665_14265</name>
</gene>
<evidence type="ECO:0000313" key="3">
    <source>
        <dbReference type="EMBL" id="OLO71220.1"/>
    </source>
</evidence>
<reference evidence="1 6" key="2">
    <citation type="submission" date="2023-06" db="EMBL/GenBank/DDBJ databases">
        <title>Actinomyces orist ORNL 0101 HMT-893 genome.</title>
        <authorList>
            <person name="Johnston C.D."/>
            <person name="Chen T."/>
            <person name="Dewhirst F.E."/>
        </authorList>
    </citation>
    <scope>NUCLEOTIDE SEQUENCE [LARGE SCALE GENOMIC DNA]</scope>
    <source>
        <strain evidence="1 6">ORNL 0101</strain>
    </source>
</reference>
<organism evidence="3 5">
    <name type="scientific">Actinomyces oris</name>
    <dbReference type="NCBI Taxonomy" id="544580"/>
    <lineage>
        <taxon>Bacteria</taxon>
        <taxon>Bacillati</taxon>
        <taxon>Actinomycetota</taxon>
        <taxon>Actinomycetes</taxon>
        <taxon>Actinomycetales</taxon>
        <taxon>Actinomycetaceae</taxon>
        <taxon>Actinomyces</taxon>
    </lineage>
</organism>
<dbReference type="EMBL" id="MSKS01000013">
    <property type="protein sequence ID" value="OLO71220.1"/>
    <property type="molecule type" value="Genomic_DNA"/>
</dbReference>
<dbReference type="NCBIfam" id="TIGR01873">
    <property type="entry name" value="cas_CT1978"/>
    <property type="match status" value="1"/>
</dbReference>
<evidence type="ECO:0000313" key="1">
    <source>
        <dbReference type="EMBL" id="MEA1306213.1"/>
    </source>
</evidence>
<sequence>MVVLVLSAAPASLRGSMTRWLLEVSPGVFVGHLSARVREQLWELVRAYIGEGRALLIWSVRSEQRFEIASLAHEREPVDIEGCLVMRTPYRQIEGSQAIPGAVKPPKESWSIAARRRRYRNSAERALGRQ</sequence>
<dbReference type="EMBL" id="JAXBCZ010000002">
    <property type="protein sequence ID" value="MEA1306213.1"/>
    <property type="molecule type" value="Genomic_DNA"/>
</dbReference>
<dbReference type="Proteomes" id="UP000185772">
    <property type="component" value="Unassembled WGS sequence"/>
</dbReference>
<keyword evidence="6" id="KW-1185">Reference proteome</keyword>
<dbReference type="OrthoDB" id="8527479at2"/>
<dbReference type="AlphaFoldDB" id="A0A1Q8WSY2"/>
<evidence type="ECO:0000313" key="4">
    <source>
        <dbReference type="Proteomes" id="UP000185772"/>
    </source>
</evidence>
<comment type="caution">
    <text evidence="3">The sequence shown here is derived from an EMBL/GenBank/DDBJ whole genome shotgun (WGS) entry which is preliminary data.</text>
</comment>
<proteinExistence type="predicted"/>
<reference evidence="4 5" key="1">
    <citation type="submission" date="2016-12" db="EMBL/GenBank/DDBJ databases">
        <title>Genomic comparison of strains in the 'Actinomyces naeslundii' group.</title>
        <authorList>
            <person name="Mughal S.R."/>
            <person name="Do T."/>
            <person name="Gilbert S.C."/>
            <person name="Witherden E.A."/>
            <person name="Didelot X."/>
            <person name="Beighton D."/>
        </authorList>
    </citation>
    <scope>NUCLEOTIDE SEQUENCE [LARGE SCALE GENOMIC DNA]</scope>
    <source>
        <strain evidence="2 4">MMRCO6-1</strain>
        <strain evidence="3 5">WE8B-23</strain>
    </source>
</reference>
<dbReference type="Pfam" id="PF09707">
    <property type="entry name" value="Cas_Cas2CT1978"/>
    <property type="match status" value="1"/>
</dbReference>
<name>A0A1Q8WSY2_9ACTO</name>